<dbReference type="PANTHER" id="PTHR44307:SF2">
    <property type="entry name" value="PHOSPHOETHANOLAMINE METHYLTRANSFERASE ISOFORM X1"/>
    <property type="match status" value="1"/>
</dbReference>
<dbReference type="Proteomes" id="UP000199701">
    <property type="component" value="Unassembled WGS sequence"/>
</dbReference>
<keyword evidence="3" id="KW-0808">Transferase</keyword>
<dbReference type="AlphaFoldDB" id="A0A1I0NR70"/>
<evidence type="ECO:0000256" key="3">
    <source>
        <dbReference type="ARBA" id="ARBA00022679"/>
    </source>
</evidence>
<dbReference type="SUPFAM" id="SSF53335">
    <property type="entry name" value="S-adenosyl-L-methionine-dependent methyltransferases"/>
    <property type="match status" value="1"/>
</dbReference>
<dbReference type="STRING" id="99656.SAMN05421659_103304"/>
<evidence type="ECO:0000259" key="5">
    <source>
        <dbReference type="Pfam" id="PF08241"/>
    </source>
</evidence>
<evidence type="ECO:0000256" key="4">
    <source>
        <dbReference type="ARBA" id="ARBA00025707"/>
    </source>
</evidence>
<dbReference type="PANTHER" id="PTHR44307">
    <property type="entry name" value="PHOSPHOETHANOLAMINE METHYLTRANSFERASE"/>
    <property type="match status" value="1"/>
</dbReference>
<dbReference type="OrthoDB" id="9772751at2"/>
<sequence length="204" mass="23128">MRKLSEYIGSQFGNPRGIIGIICCLIMNIINKTMYNGVVDSLVLNKNMKVLDIGYGNGYMLNKLYKKSDGNIYGIDISEDMKKEASKKNHKAIARGKMHLTIGDCCKLNYADATFDTITSVNTIYFWEDTLKGLEEIYRVLKADGEFLNAVYSKEWMQRTSYTKKGFKLFTPQEIAILAKKAGFSKVEIKDIGHGNRYIIKCGK</sequence>
<dbReference type="GO" id="GO:0032259">
    <property type="term" value="P:methylation"/>
    <property type="evidence" value="ECO:0007669"/>
    <property type="project" value="UniProtKB-KW"/>
</dbReference>
<evidence type="ECO:0000313" key="6">
    <source>
        <dbReference type="EMBL" id="SEW03874.1"/>
    </source>
</evidence>
<dbReference type="EMBL" id="FOJI01000003">
    <property type="protein sequence ID" value="SEW03874.1"/>
    <property type="molecule type" value="Genomic_DNA"/>
</dbReference>
<dbReference type="GO" id="GO:0008757">
    <property type="term" value="F:S-adenosylmethionine-dependent methyltransferase activity"/>
    <property type="evidence" value="ECO:0007669"/>
    <property type="project" value="InterPro"/>
</dbReference>
<dbReference type="CDD" id="cd02440">
    <property type="entry name" value="AdoMet_MTases"/>
    <property type="match status" value="1"/>
</dbReference>
<dbReference type="RefSeq" id="WP_092451545.1">
    <property type="nucleotide sequence ID" value="NZ_FOJI01000003.1"/>
</dbReference>
<dbReference type="Pfam" id="PF08241">
    <property type="entry name" value="Methyltransf_11"/>
    <property type="match status" value="1"/>
</dbReference>
<keyword evidence="7" id="KW-1185">Reference proteome</keyword>
<comment type="pathway">
    <text evidence="1">Lipid metabolism.</text>
</comment>
<reference evidence="6 7" key="1">
    <citation type="submission" date="2016-10" db="EMBL/GenBank/DDBJ databases">
        <authorList>
            <person name="de Groot N.N."/>
        </authorList>
    </citation>
    <scope>NUCLEOTIDE SEQUENCE [LARGE SCALE GENOMIC DNA]</scope>
    <source>
        <strain evidence="6 7">DSM 9179</strain>
    </source>
</reference>
<dbReference type="InterPro" id="IPR029063">
    <property type="entry name" value="SAM-dependent_MTases_sf"/>
</dbReference>
<evidence type="ECO:0000256" key="1">
    <source>
        <dbReference type="ARBA" id="ARBA00005189"/>
    </source>
</evidence>
<protein>
    <submittedName>
        <fullName evidence="6">Ubiquinone/menaquinone biosynthesis C-methylase UbiE</fullName>
    </submittedName>
</protein>
<accession>A0A1I0NR70</accession>
<feature type="domain" description="Methyltransferase type 11" evidence="5">
    <location>
        <begin position="51"/>
        <end position="148"/>
    </location>
</feature>
<comment type="pathway">
    <text evidence="4">Phospholipid metabolism.</text>
</comment>
<name>A0A1I0NR70_9FIRM</name>
<dbReference type="Gene3D" id="3.40.50.150">
    <property type="entry name" value="Vaccinia Virus protein VP39"/>
    <property type="match status" value="1"/>
</dbReference>
<organism evidence="6 7">
    <name type="scientific">[Clostridium] fimetarium</name>
    <dbReference type="NCBI Taxonomy" id="99656"/>
    <lineage>
        <taxon>Bacteria</taxon>
        <taxon>Bacillati</taxon>
        <taxon>Bacillota</taxon>
        <taxon>Clostridia</taxon>
        <taxon>Lachnospirales</taxon>
        <taxon>Lachnospiraceae</taxon>
    </lineage>
</organism>
<evidence type="ECO:0000256" key="2">
    <source>
        <dbReference type="ARBA" id="ARBA00022603"/>
    </source>
</evidence>
<proteinExistence type="predicted"/>
<dbReference type="InterPro" id="IPR013216">
    <property type="entry name" value="Methyltransf_11"/>
</dbReference>
<keyword evidence="2 6" id="KW-0489">Methyltransferase</keyword>
<gene>
    <name evidence="6" type="ORF">SAMN05421659_103304</name>
</gene>
<keyword evidence="6" id="KW-0830">Ubiquinone</keyword>
<evidence type="ECO:0000313" key="7">
    <source>
        <dbReference type="Proteomes" id="UP000199701"/>
    </source>
</evidence>